<evidence type="ECO:0000313" key="4">
    <source>
        <dbReference type="Proteomes" id="UP000186955"/>
    </source>
</evidence>
<feature type="region of interest" description="Disordered" evidence="1">
    <location>
        <begin position="1"/>
        <end position="98"/>
    </location>
</feature>
<dbReference type="EMBL" id="MNBE01000725">
    <property type="protein sequence ID" value="OKO93335.1"/>
    <property type="molecule type" value="Genomic_DNA"/>
</dbReference>
<feature type="compositionally biased region" description="Basic residues" evidence="1">
    <location>
        <begin position="47"/>
        <end position="56"/>
    </location>
</feature>
<reference evidence="3 4" key="1">
    <citation type="submission" date="2016-10" db="EMBL/GenBank/DDBJ databases">
        <title>Genome sequence of the ascomycete fungus Penicillium subrubescens.</title>
        <authorList>
            <person name="De Vries R.P."/>
            <person name="Peng M."/>
            <person name="Dilokpimol A."/>
            <person name="Hilden K."/>
            <person name="Makela M.R."/>
            <person name="Grigoriev I."/>
            <person name="Riley R."/>
            <person name="Granchi Z."/>
        </authorList>
    </citation>
    <scope>NUCLEOTIDE SEQUENCE [LARGE SCALE GENOMIC DNA]</scope>
    <source>
        <strain evidence="3 4">CBS 132785</strain>
    </source>
</reference>
<organism evidence="3 4">
    <name type="scientific">Penicillium subrubescens</name>
    <dbReference type="NCBI Taxonomy" id="1316194"/>
    <lineage>
        <taxon>Eukaryota</taxon>
        <taxon>Fungi</taxon>
        <taxon>Dikarya</taxon>
        <taxon>Ascomycota</taxon>
        <taxon>Pezizomycotina</taxon>
        <taxon>Eurotiomycetes</taxon>
        <taxon>Eurotiomycetidae</taxon>
        <taxon>Eurotiales</taxon>
        <taxon>Aspergillaceae</taxon>
        <taxon>Penicillium</taxon>
    </lineage>
</organism>
<evidence type="ECO:0000256" key="2">
    <source>
        <dbReference type="SAM" id="Phobius"/>
    </source>
</evidence>
<comment type="caution">
    <text evidence="3">The sequence shown here is derived from an EMBL/GenBank/DDBJ whole genome shotgun (WGS) entry which is preliminary data.</text>
</comment>
<name>A0A1Q5SZS5_9EURO</name>
<feature type="transmembrane region" description="Helical" evidence="2">
    <location>
        <begin position="108"/>
        <end position="126"/>
    </location>
</feature>
<proteinExistence type="predicted"/>
<evidence type="ECO:0000313" key="3">
    <source>
        <dbReference type="EMBL" id="OKO93335.1"/>
    </source>
</evidence>
<protein>
    <submittedName>
        <fullName evidence="3">Uncharacterized protein</fullName>
    </submittedName>
</protein>
<evidence type="ECO:0000256" key="1">
    <source>
        <dbReference type="SAM" id="MobiDB-lite"/>
    </source>
</evidence>
<dbReference type="AlphaFoldDB" id="A0A1Q5SZS5"/>
<keyword evidence="4" id="KW-1185">Reference proteome</keyword>
<sequence length="131" mass="15063">MGASTPSEIAPPYEELYSQRGSNSHTGYARVSADDPEPDLERDAHQHQHQHQHHHQHEAANRSSLELTEARTNANGDHVHCESCDRQLERRERQRSRDQCCATVSRTMMTMSLFLMIFGIVAVLSWRRVSR</sequence>
<dbReference type="OrthoDB" id="4506934at2759"/>
<feature type="compositionally biased region" description="Polar residues" evidence="1">
    <location>
        <begin position="61"/>
        <end position="75"/>
    </location>
</feature>
<accession>A0A1Q5SZS5</accession>
<keyword evidence="2" id="KW-0472">Membrane</keyword>
<feature type="compositionally biased region" description="Basic and acidic residues" evidence="1">
    <location>
        <begin position="77"/>
        <end position="98"/>
    </location>
</feature>
<keyword evidence="2" id="KW-0812">Transmembrane</keyword>
<gene>
    <name evidence="3" type="ORF">PENSUB_12398</name>
</gene>
<dbReference type="Proteomes" id="UP000186955">
    <property type="component" value="Unassembled WGS sequence"/>
</dbReference>
<keyword evidence="2" id="KW-1133">Transmembrane helix</keyword>